<dbReference type="RefSeq" id="WP_184196185.1">
    <property type="nucleotide sequence ID" value="NZ_JACHGW010000002.1"/>
</dbReference>
<proteinExistence type="predicted"/>
<gene>
    <name evidence="1" type="ORF">HNQ39_002506</name>
</gene>
<comment type="caution">
    <text evidence="1">The sequence shown here is derived from an EMBL/GenBank/DDBJ whole genome shotgun (WGS) entry which is preliminary data.</text>
</comment>
<sequence length="118" mass="13347">MSILLYEEKFASGSSLDHNQVGLGASNALTIRVTSTGLQVTSVFALFKLFSEFYDLEHQIAPSDILEIRDGGTVWGQRRLIVRFRRTSGRISEIELRPCDYDRLKQALETLRSTPEVI</sequence>
<evidence type="ECO:0000313" key="2">
    <source>
        <dbReference type="Proteomes" id="UP000520814"/>
    </source>
</evidence>
<keyword evidence="2" id="KW-1185">Reference proteome</keyword>
<name>A0A7W9W745_ARMRO</name>
<organism evidence="1 2">
    <name type="scientific">Armatimonas rosea</name>
    <dbReference type="NCBI Taxonomy" id="685828"/>
    <lineage>
        <taxon>Bacteria</taxon>
        <taxon>Bacillati</taxon>
        <taxon>Armatimonadota</taxon>
        <taxon>Armatimonadia</taxon>
        <taxon>Armatimonadales</taxon>
        <taxon>Armatimonadaceae</taxon>
        <taxon>Armatimonas</taxon>
    </lineage>
</organism>
<dbReference type="EMBL" id="JACHGW010000002">
    <property type="protein sequence ID" value="MBB6050715.1"/>
    <property type="molecule type" value="Genomic_DNA"/>
</dbReference>
<dbReference type="AlphaFoldDB" id="A0A7W9W745"/>
<accession>A0A7W9W745</accession>
<protein>
    <submittedName>
        <fullName evidence="1">Uncharacterized protein</fullName>
    </submittedName>
</protein>
<evidence type="ECO:0000313" key="1">
    <source>
        <dbReference type="EMBL" id="MBB6050715.1"/>
    </source>
</evidence>
<dbReference type="Proteomes" id="UP000520814">
    <property type="component" value="Unassembled WGS sequence"/>
</dbReference>
<reference evidence="1 2" key="1">
    <citation type="submission" date="2020-08" db="EMBL/GenBank/DDBJ databases">
        <title>Genomic Encyclopedia of Type Strains, Phase IV (KMG-IV): sequencing the most valuable type-strain genomes for metagenomic binning, comparative biology and taxonomic classification.</title>
        <authorList>
            <person name="Goeker M."/>
        </authorList>
    </citation>
    <scope>NUCLEOTIDE SEQUENCE [LARGE SCALE GENOMIC DNA]</scope>
    <source>
        <strain evidence="1 2">DSM 23562</strain>
    </source>
</reference>